<protein>
    <submittedName>
        <fullName evidence="4">TRAP-T family tripartite ATP-independent periplasmic transporter, binding protein</fullName>
    </submittedName>
</protein>
<proteinExistence type="inferred from homology"/>
<sequence>MKKFYVCPEEALLFFVSFVGLLFLLAGCQKTSYPVDYEQLSAEERLVIRFSHVVGEDTPKGLAARKFAKLMKERSNGYIEVQIFPNSILYKDGEEMEALSNNDIQMIAPATSKVTSTVPEWSVVDLPFAFDSYEEVHAYMQGKVGRQLIGKFEKQGLVMLGMWDNGFKQLTNREYPINMPADIKGLNMRIMPSDILEQQFELFGASAMKLDFNNVFQSLDNGLIDAQENTLSNIVSKSLHLKQGYMTVSNHGYLGYVLLMNKEFWDGLPENVQFLIQDTLSEVSEWQREIAHQLNEKDLSELEKCDCIQIHNLSEDERQQWEEAFSPVYDFYRGRFGAKYINSLPKIKGGNKE</sequence>
<dbReference type="HOGENOM" id="CLU_036176_1_3_9"/>
<reference evidence="4 5" key="1">
    <citation type="submission" date="2011-04" db="EMBL/GenBank/DDBJ databases">
        <authorList>
            <person name="Muzny D."/>
            <person name="Qin X."/>
            <person name="Deng J."/>
            <person name="Jiang H."/>
            <person name="Liu Y."/>
            <person name="Qu J."/>
            <person name="Song X.-Z."/>
            <person name="Zhang L."/>
            <person name="Thornton R."/>
            <person name="Coyle M."/>
            <person name="Francisco L."/>
            <person name="Jackson L."/>
            <person name="Javaid M."/>
            <person name="Korchina V."/>
            <person name="Kovar C."/>
            <person name="Mata R."/>
            <person name="Mathew T."/>
            <person name="Ngo R."/>
            <person name="Nguyen L."/>
            <person name="Nguyen N."/>
            <person name="Okwuonu G."/>
            <person name="Ongeri F."/>
            <person name="Pham C."/>
            <person name="Simmons D."/>
            <person name="Wilczek-Boney K."/>
            <person name="Hale W."/>
            <person name="Jakkamsetti A."/>
            <person name="Pham P."/>
            <person name="Ruth R."/>
            <person name="San Lucas F."/>
            <person name="Warren J."/>
            <person name="Zhang J."/>
            <person name="Zhao Z."/>
            <person name="Zhou C."/>
            <person name="Zhu D."/>
            <person name="Lee S."/>
            <person name="Bess C."/>
            <person name="Blankenburg K."/>
            <person name="Forbes L."/>
            <person name="Fu Q."/>
            <person name="Gubbala S."/>
            <person name="Hirani K."/>
            <person name="Jayaseelan J.C."/>
            <person name="Lara F."/>
            <person name="Munidasa M."/>
            <person name="Palculict T."/>
            <person name="Patil S."/>
            <person name="Pu L.-L."/>
            <person name="Saada N."/>
            <person name="Tang L."/>
            <person name="Weissenberger G."/>
            <person name="Zhu Y."/>
            <person name="Hemphill L."/>
            <person name="Shang Y."/>
            <person name="Youmans B."/>
            <person name="Ayvaz T."/>
            <person name="Ross M."/>
            <person name="Santibanez J."/>
            <person name="Aqrawi P."/>
            <person name="Gross S."/>
            <person name="Joshi V."/>
            <person name="Fowler G."/>
            <person name="Nazareth L."/>
            <person name="Reid J."/>
            <person name="Worley K."/>
            <person name="Petrosino J."/>
            <person name="Highlander S."/>
            <person name="Gibbs R."/>
        </authorList>
    </citation>
    <scope>NUCLEOTIDE SEQUENCE [LARGE SCALE GENOMIC DNA]</scope>
    <source>
        <strain evidence="4 5">2681</strain>
    </source>
</reference>
<dbReference type="InterPro" id="IPR038404">
    <property type="entry name" value="TRAP_DctP_sf"/>
</dbReference>
<dbReference type="PANTHER" id="PTHR33376:SF7">
    <property type="entry name" value="C4-DICARBOXYLATE-BINDING PROTEIN DCTB"/>
    <property type="match status" value="1"/>
</dbReference>
<dbReference type="RefSeq" id="WP_009765944.1">
    <property type="nucleotide sequence ID" value="NZ_GL982997.1"/>
</dbReference>
<keyword evidence="2" id="KW-0813">Transport</keyword>
<evidence type="ECO:0000256" key="1">
    <source>
        <dbReference type="ARBA" id="ARBA00009023"/>
    </source>
</evidence>
<name>F9DQJ7_9BACL</name>
<evidence type="ECO:0000256" key="3">
    <source>
        <dbReference type="ARBA" id="ARBA00022729"/>
    </source>
</evidence>
<dbReference type="OrthoDB" id="9776801at2"/>
<dbReference type="eggNOG" id="COG1638">
    <property type="taxonomic scope" value="Bacteria"/>
</dbReference>
<dbReference type="NCBIfam" id="NF037995">
    <property type="entry name" value="TRAP_S1"/>
    <property type="match status" value="1"/>
</dbReference>
<dbReference type="STRING" id="759851.SAMN04244570_1583"/>
<dbReference type="PROSITE" id="PS51257">
    <property type="entry name" value="PROKAR_LIPOPROTEIN"/>
    <property type="match status" value="1"/>
</dbReference>
<comment type="similarity">
    <text evidence="1">Belongs to the bacterial solute-binding protein 7 family.</text>
</comment>
<dbReference type="AlphaFoldDB" id="F9DQJ7"/>
<dbReference type="Pfam" id="PF03480">
    <property type="entry name" value="DctP"/>
    <property type="match status" value="1"/>
</dbReference>
<dbReference type="Proteomes" id="UP000005316">
    <property type="component" value="Unassembled WGS sequence"/>
</dbReference>
<keyword evidence="3" id="KW-0732">Signal</keyword>
<dbReference type="PANTHER" id="PTHR33376">
    <property type="match status" value="1"/>
</dbReference>
<dbReference type="PIRSF" id="PIRSF006470">
    <property type="entry name" value="DctB"/>
    <property type="match status" value="1"/>
</dbReference>
<dbReference type="InterPro" id="IPR004682">
    <property type="entry name" value="TRAP_DctP"/>
</dbReference>
<dbReference type="Gene3D" id="3.40.190.170">
    <property type="entry name" value="Bacterial extracellular solute-binding protein, family 7"/>
    <property type="match status" value="1"/>
</dbReference>
<dbReference type="InterPro" id="IPR018389">
    <property type="entry name" value="DctP_fam"/>
</dbReference>
<comment type="caution">
    <text evidence="4">The sequence shown here is derived from an EMBL/GenBank/DDBJ whole genome shotgun (WGS) entry which is preliminary data.</text>
</comment>
<organism evidence="4 5">
    <name type="scientific">Sporosarcina newyorkensis 2681</name>
    <dbReference type="NCBI Taxonomy" id="1027292"/>
    <lineage>
        <taxon>Bacteria</taxon>
        <taxon>Bacillati</taxon>
        <taxon>Bacillota</taxon>
        <taxon>Bacilli</taxon>
        <taxon>Bacillales</taxon>
        <taxon>Caryophanaceae</taxon>
        <taxon>Sporosarcina</taxon>
    </lineage>
</organism>
<evidence type="ECO:0000256" key="2">
    <source>
        <dbReference type="ARBA" id="ARBA00022448"/>
    </source>
</evidence>
<gene>
    <name evidence="4" type="ORF">HMPREF9372_1077</name>
</gene>
<dbReference type="GO" id="GO:0055085">
    <property type="term" value="P:transmembrane transport"/>
    <property type="evidence" value="ECO:0007669"/>
    <property type="project" value="InterPro"/>
</dbReference>
<evidence type="ECO:0000313" key="4">
    <source>
        <dbReference type="EMBL" id="EGQ26935.1"/>
    </source>
</evidence>
<dbReference type="EMBL" id="AFPZ01000026">
    <property type="protein sequence ID" value="EGQ26935.1"/>
    <property type="molecule type" value="Genomic_DNA"/>
</dbReference>
<dbReference type="GO" id="GO:0030288">
    <property type="term" value="C:outer membrane-bounded periplasmic space"/>
    <property type="evidence" value="ECO:0007669"/>
    <property type="project" value="InterPro"/>
</dbReference>
<evidence type="ECO:0000313" key="5">
    <source>
        <dbReference type="Proteomes" id="UP000005316"/>
    </source>
</evidence>
<dbReference type="NCBIfam" id="TIGR00787">
    <property type="entry name" value="dctP"/>
    <property type="match status" value="1"/>
</dbReference>
<accession>F9DQJ7</accession>